<name>A0A2P8DWK0_9ACTN</name>
<evidence type="ECO:0000313" key="4">
    <source>
        <dbReference type="Proteomes" id="UP000243528"/>
    </source>
</evidence>
<keyword evidence="4" id="KW-1185">Reference proteome</keyword>
<gene>
    <name evidence="3" type="ORF">CLV30_11386</name>
</gene>
<sequence length="174" mass="19607">MHYIGHHLRGANRPRRGIAPDVTWVGDGMPLNGEYEPSTSDWARQQAEKYEQSGGTAALTLRGRPVVVLTSVGAKTGKLRKTALMRVEHEGEYAVVASLGGAPKHPVWYHNLVANPHVELQDGPDKHDYLAREVTGEERELWWQRAVEVWPDYATYQEKTSRVIPVFVLTRLTD</sequence>
<dbReference type="Pfam" id="PF04075">
    <property type="entry name" value="F420H2_quin_red"/>
    <property type="match status" value="1"/>
</dbReference>
<dbReference type="EMBL" id="PYGE01000013">
    <property type="protein sequence ID" value="PSL01598.1"/>
    <property type="molecule type" value="Genomic_DNA"/>
</dbReference>
<dbReference type="PANTHER" id="PTHR39428:SF3">
    <property type="entry name" value="DEAZAFLAVIN-DEPENDENT NITROREDUCTASE"/>
    <property type="match status" value="1"/>
</dbReference>
<dbReference type="NCBIfam" id="TIGR00026">
    <property type="entry name" value="hi_GC_TIGR00026"/>
    <property type="match status" value="1"/>
</dbReference>
<protein>
    <submittedName>
        <fullName evidence="3">Deazaflavin-dependent oxidoreductase (Nitroreductase family)</fullName>
    </submittedName>
</protein>
<dbReference type="GO" id="GO:0016491">
    <property type="term" value="F:oxidoreductase activity"/>
    <property type="evidence" value="ECO:0007669"/>
    <property type="project" value="InterPro"/>
</dbReference>
<dbReference type="InterPro" id="IPR012349">
    <property type="entry name" value="Split_barrel_FMN-bd"/>
</dbReference>
<dbReference type="SUPFAM" id="SSF50475">
    <property type="entry name" value="FMN-binding split barrel"/>
    <property type="match status" value="1"/>
</dbReference>
<comment type="catalytic activity">
    <reaction evidence="2">
        <text>oxidized coenzyme F420-(gamma-L-Glu)(n) + a quinol + H(+) = reduced coenzyme F420-(gamma-L-Glu)(n) + a quinone</text>
        <dbReference type="Rhea" id="RHEA:39663"/>
        <dbReference type="Rhea" id="RHEA-COMP:12939"/>
        <dbReference type="Rhea" id="RHEA-COMP:14378"/>
        <dbReference type="ChEBI" id="CHEBI:15378"/>
        <dbReference type="ChEBI" id="CHEBI:24646"/>
        <dbReference type="ChEBI" id="CHEBI:132124"/>
        <dbReference type="ChEBI" id="CHEBI:133980"/>
        <dbReference type="ChEBI" id="CHEBI:139511"/>
    </reaction>
</comment>
<proteinExistence type="inferred from homology"/>
<dbReference type="AlphaFoldDB" id="A0A2P8DWK0"/>
<organism evidence="3 4">
    <name type="scientific">Haloactinopolyspora alba</name>
    <dbReference type="NCBI Taxonomy" id="648780"/>
    <lineage>
        <taxon>Bacteria</taxon>
        <taxon>Bacillati</taxon>
        <taxon>Actinomycetota</taxon>
        <taxon>Actinomycetes</taxon>
        <taxon>Jiangellales</taxon>
        <taxon>Jiangellaceae</taxon>
        <taxon>Haloactinopolyspora</taxon>
    </lineage>
</organism>
<dbReference type="PANTHER" id="PTHR39428">
    <property type="entry name" value="F420H(2)-DEPENDENT QUINONE REDUCTASE RV1261C"/>
    <property type="match status" value="1"/>
</dbReference>
<dbReference type="Proteomes" id="UP000243528">
    <property type="component" value="Unassembled WGS sequence"/>
</dbReference>
<comment type="caution">
    <text evidence="3">The sequence shown here is derived from an EMBL/GenBank/DDBJ whole genome shotgun (WGS) entry which is preliminary data.</text>
</comment>
<dbReference type="GO" id="GO:0005886">
    <property type="term" value="C:plasma membrane"/>
    <property type="evidence" value="ECO:0007669"/>
    <property type="project" value="TreeGrafter"/>
</dbReference>
<evidence type="ECO:0000313" key="3">
    <source>
        <dbReference type="EMBL" id="PSL01598.1"/>
    </source>
</evidence>
<dbReference type="Gene3D" id="2.30.110.10">
    <property type="entry name" value="Electron Transport, Fmn-binding Protein, Chain A"/>
    <property type="match status" value="1"/>
</dbReference>
<dbReference type="InterPro" id="IPR004378">
    <property type="entry name" value="F420H2_quin_Rdtase"/>
</dbReference>
<comment type="similarity">
    <text evidence="1">Belongs to the F420H(2)-dependent quinone reductase family.</text>
</comment>
<accession>A0A2P8DWK0</accession>
<reference evidence="3 4" key="1">
    <citation type="submission" date="2018-03" db="EMBL/GenBank/DDBJ databases">
        <title>Genomic Encyclopedia of Archaeal and Bacterial Type Strains, Phase II (KMG-II): from individual species to whole genera.</title>
        <authorList>
            <person name="Goeker M."/>
        </authorList>
    </citation>
    <scope>NUCLEOTIDE SEQUENCE [LARGE SCALE GENOMIC DNA]</scope>
    <source>
        <strain evidence="3 4">DSM 45211</strain>
    </source>
</reference>
<dbReference type="GO" id="GO:0070967">
    <property type="term" value="F:coenzyme F420 binding"/>
    <property type="evidence" value="ECO:0007669"/>
    <property type="project" value="TreeGrafter"/>
</dbReference>
<evidence type="ECO:0000256" key="2">
    <source>
        <dbReference type="ARBA" id="ARBA00049106"/>
    </source>
</evidence>
<evidence type="ECO:0000256" key="1">
    <source>
        <dbReference type="ARBA" id="ARBA00008710"/>
    </source>
</evidence>